<gene>
    <name evidence="2" type="ORF">QBC37DRAFT_149280</name>
</gene>
<protein>
    <recommendedName>
        <fullName evidence="1">Heterokaryon incompatibility domain-containing protein</fullName>
    </recommendedName>
</protein>
<dbReference type="InterPro" id="IPR010730">
    <property type="entry name" value="HET"/>
</dbReference>
<evidence type="ECO:0000259" key="1">
    <source>
        <dbReference type="Pfam" id="PF06985"/>
    </source>
</evidence>
<dbReference type="PANTHER" id="PTHR33112:SF10">
    <property type="entry name" value="TOL"/>
    <property type="match status" value="1"/>
</dbReference>
<dbReference type="EMBL" id="MU858528">
    <property type="protein sequence ID" value="KAK4206062.1"/>
    <property type="molecule type" value="Genomic_DNA"/>
</dbReference>
<dbReference type="Pfam" id="PF06985">
    <property type="entry name" value="HET"/>
    <property type="match status" value="1"/>
</dbReference>
<comment type="caution">
    <text evidence="2">The sequence shown here is derived from an EMBL/GenBank/DDBJ whole genome shotgun (WGS) entry which is preliminary data.</text>
</comment>
<accession>A0AAN7B162</accession>
<reference evidence="2" key="1">
    <citation type="journal article" date="2023" name="Mol. Phylogenet. Evol.">
        <title>Genome-scale phylogeny and comparative genomics of the fungal order Sordariales.</title>
        <authorList>
            <person name="Hensen N."/>
            <person name="Bonometti L."/>
            <person name="Westerberg I."/>
            <person name="Brannstrom I.O."/>
            <person name="Guillou S."/>
            <person name="Cros-Aarteil S."/>
            <person name="Calhoun S."/>
            <person name="Haridas S."/>
            <person name="Kuo A."/>
            <person name="Mondo S."/>
            <person name="Pangilinan J."/>
            <person name="Riley R."/>
            <person name="LaButti K."/>
            <person name="Andreopoulos B."/>
            <person name="Lipzen A."/>
            <person name="Chen C."/>
            <person name="Yan M."/>
            <person name="Daum C."/>
            <person name="Ng V."/>
            <person name="Clum A."/>
            <person name="Steindorff A."/>
            <person name="Ohm R.A."/>
            <person name="Martin F."/>
            <person name="Silar P."/>
            <person name="Natvig D.O."/>
            <person name="Lalanne C."/>
            <person name="Gautier V."/>
            <person name="Ament-Velasquez S.L."/>
            <person name="Kruys A."/>
            <person name="Hutchinson M.I."/>
            <person name="Powell A.J."/>
            <person name="Barry K."/>
            <person name="Miller A.N."/>
            <person name="Grigoriev I.V."/>
            <person name="Debuchy R."/>
            <person name="Gladieux P."/>
            <person name="Hiltunen Thoren M."/>
            <person name="Johannesson H."/>
        </authorList>
    </citation>
    <scope>NUCLEOTIDE SEQUENCE</scope>
    <source>
        <strain evidence="2">PSN293</strain>
    </source>
</reference>
<organism evidence="2 3">
    <name type="scientific">Rhypophila decipiens</name>
    <dbReference type="NCBI Taxonomy" id="261697"/>
    <lineage>
        <taxon>Eukaryota</taxon>
        <taxon>Fungi</taxon>
        <taxon>Dikarya</taxon>
        <taxon>Ascomycota</taxon>
        <taxon>Pezizomycotina</taxon>
        <taxon>Sordariomycetes</taxon>
        <taxon>Sordariomycetidae</taxon>
        <taxon>Sordariales</taxon>
        <taxon>Naviculisporaceae</taxon>
        <taxon>Rhypophila</taxon>
    </lineage>
</organism>
<dbReference type="PANTHER" id="PTHR33112">
    <property type="entry name" value="DOMAIN PROTEIN, PUTATIVE-RELATED"/>
    <property type="match status" value="1"/>
</dbReference>
<keyword evidence="3" id="KW-1185">Reference proteome</keyword>
<evidence type="ECO:0000313" key="2">
    <source>
        <dbReference type="EMBL" id="KAK4206062.1"/>
    </source>
</evidence>
<sequence length="745" mass="83937">MASLQLCSSCATFDIQCFRRGTYPWRGVQVRCVVEGAATRCPFCLLLLESIEAELGKRVTVPTDSDQDGWFHLRAERLGEDTDAQNIVRMTVRFSKSTVGYFSPQGKYEASTTLHVLAESDSPAARSRDVMGRYVQKDDQPSKEFVQRIQDWVEACDGHIHCSQTVSRTNTLDSRRAPLPTRCIRVKKGNPSQGHSICLEETEGRTGAYICVSHRWVEGETRFHATTNDNYSQRRVGMSSEGLPKLFGDVFRLAAQLDIEFVWIDSLCIIQDSPGDWKAESLRMGGYYQQSRFTVAGTPSGLQAADGLLSANSKTPFRLARLPYFDKLGHQHGFYYIIPFDHGLKRRYRQQVSESELLTRGWVFQEWLMSRRIVCYTASEVFLQCQQGLPQTEMGEVVTNLDQFSTDKAAELSLKAGWTLDQMKPGMLRIGWERAVEAYSRTKFTAPEEDRIIALAGVAGEFQAALQTAGIEKFNMFVSGAWLWAIEHNLLWQQATRGTHQRLATFPTWSWASIYTQVNWDHGRKNSREPRPICRVKKVIMAPPRHLGQLDSIVNTSDIVPEASEGLVVTSYGHDDDDDNDDDGQSQQRVAAIKENFAVLYISGKLHPVFVGPLLQEGEHRVVTARVSGHTQEFGWDCWRVVTLPGSREVPSGWVSIEHPDLQDTAAIQGGGVIYALFIMADDDVEDGFAFFGNILPRHTVYHVLLVRRVERLLDGFERIGVGRLFGPEAHTAFGKARERILNLV</sequence>
<dbReference type="AlphaFoldDB" id="A0AAN7B162"/>
<feature type="domain" description="Heterokaryon incompatibility" evidence="1">
    <location>
        <begin position="209"/>
        <end position="366"/>
    </location>
</feature>
<name>A0AAN7B162_9PEZI</name>
<evidence type="ECO:0000313" key="3">
    <source>
        <dbReference type="Proteomes" id="UP001301769"/>
    </source>
</evidence>
<proteinExistence type="predicted"/>
<dbReference type="Proteomes" id="UP001301769">
    <property type="component" value="Unassembled WGS sequence"/>
</dbReference>
<reference evidence="2" key="2">
    <citation type="submission" date="2023-05" db="EMBL/GenBank/DDBJ databases">
        <authorList>
            <consortium name="Lawrence Berkeley National Laboratory"/>
            <person name="Steindorff A."/>
            <person name="Hensen N."/>
            <person name="Bonometti L."/>
            <person name="Westerberg I."/>
            <person name="Brannstrom I.O."/>
            <person name="Guillou S."/>
            <person name="Cros-Aarteil S."/>
            <person name="Calhoun S."/>
            <person name="Haridas S."/>
            <person name="Kuo A."/>
            <person name="Mondo S."/>
            <person name="Pangilinan J."/>
            <person name="Riley R."/>
            <person name="Labutti K."/>
            <person name="Andreopoulos B."/>
            <person name="Lipzen A."/>
            <person name="Chen C."/>
            <person name="Yanf M."/>
            <person name="Daum C."/>
            <person name="Ng V."/>
            <person name="Clum A."/>
            <person name="Ohm R."/>
            <person name="Martin F."/>
            <person name="Silar P."/>
            <person name="Natvig D."/>
            <person name="Lalanne C."/>
            <person name="Gautier V."/>
            <person name="Ament-Velasquez S.L."/>
            <person name="Kruys A."/>
            <person name="Hutchinson M.I."/>
            <person name="Powell A.J."/>
            <person name="Barry K."/>
            <person name="Miller A.N."/>
            <person name="Grigoriev I.V."/>
            <person name="Debuchy R."/>
            <person name="Gladieux P."/>
            <person name="Thoren M.H."/>
            <person name="Johannesson H."/>
        </authorList>
    </citation>
    <scope>NUCLEOTIDE SEQUENCE</scope>
    <source>
        <strain evidence="2">PSN293</strain>
    </source>
</reference>